<dbReference type="Pfam" id="PF05960">
    <property type="entry name" value="DUF885"/>
    <property type="match status" value="1"/>
</dbReference>
<evidence type="ECO:0000313" key="1">
    <source>
        <dbReference type="EMBL" id="MCX2718885.1"/>
    </source>
</evidence>
<protein>
    <submittedName>
        <fullName evidence="1">DUF885 domain-containing protein</fullName>
    </submittedName>
</protein>
<comment type="caution">
    <text evidence="1">The sequence shown here is derived from an EMBL/GenBank/DDBJ whole genome shotgun (WGS) entry which is preliminary data.</text>
</comment>
<reference evidence="1" key="1">
    <citation type="submission" date="2022-11" db="EMBL/GenBank/DDBJ databases">
        <title>The characterization of three novel Bacteroidetes species and genomic analysis of their roles in tidal elemental geochemical cycles.</title>
        <authorList>
            <person name="Ma K.-J."/>
        </authorList>
    </citation>
    <scope>NUCLEOTIDE SEQUENCE</scope>
    <source>
        <strain evidence="1">M415</strain>
    </source>
</reference>
<sequence>MRANFLFFLMIMGLCPLQGQDSLAHQNKLHAIIEAVDDFRAYDRKEHPLGLYTKARYQKEAAFATEQLNALAQVDPKYLSEGDLISWELLKFTLEDQVDRYALGMYLNPIQADQGFHLNLNFRIRKLSNFDEVKNYLKVLDAIPEFAVQHFALMREGLKNGNIQPRIIFRGYESTYEQHIVSDFRQSLFYKPFQNLPADLNPQQKDSVRQVAKLLIINKVVPAFRDIKQFFEQEYLPKARESIGISSIPGGREFYQNRINFYTTSDRYNARDIHELGKQEVSRIRGEMKEIMKDLGFKGSYDEFLTFLRTSPQFYAETPDKLLMAARDIAKRIDGELPRFFKTLPRRPYGVKPVPDAIAPKYTAGRYVPPRSETQSGTYLVNTYKLKSRTLYTLPALTAHEAMPGHHLQGALNRELSTAFPAFRRQLYLSAFGEGWGLYSEYLAAEMGIYRNPYEKFGQLTYEMWRACRLVVDTGIHALGWTRDQAINYMKNNTALSLHEINTETDRYIGWPGQALAYKIGEITIRELRKEAEKALGSKFNIREFHEVILGEGTVTLPILRRRVANYIREHTDLQDKS</sequence>
<gene>
    <name evidence="1" type="ORF">OO016_04650</name>
</gene>
<dbReference type="Proteomes" id="UP001207116">
    <property type="component" value="Unassembled WGS sequence"/>
</dbReference>
<organism evidence="1 2">
    <name type="scientific">Lentiprolixibacter aurantiacus</name>
    <dbReference type="NCBI Taxonomy" id="2993939"/>
    <lineage>
        <taxon>Bacteria</taxon>
        <taxon>Pseudomonadati</taxon>
        <taxon>Bacteroidota</taxon>
        <taxon>Flavobacteriia</taxon>
        <taxon>Flavobacteriales</taxon>
        <taxon>Flavobacteriaceae</taxon>
        <taxon>Lentiprolixibacter</taxon>
    </lineage>
</organism>
<proteinExistence type="predicted"/>
<dbReference type="RefSeq" id="WP_266011239.1">
    <property type="nucleotide sequence ID" value="NZ_JAPFQP010000001.1"/>
</dbReference>
<dbReference type="PANTHER" id="PTHR33361">
    <property type="entry name" value="GLR0591 PROTEIN"/>
    <property type="match status" value="1"/>
</dbReference>
<dbReference type="AlphaFoldDB" id="A0AAE3MJE8"/>
<keyword evidence="2" id="KW-1185">Reference proteome</keyword>
<dbReference type="InterPro" id="IPR010281">
    <property type="entry name" value="DUF885"/>
</dbReference>
<dbReference type="EMBL" id="JAPFQP010000001">
    <property type="protein sequence ID" value="MCX2718885.1"/>
    <property type="molecule type" value="Genomic_DNA"/>
</dbReference>
<accession>A0AAE3MJE8</accession>
<dbReference type="PANTHER" id="PTHR33361:SF2">
    <property type="entry name" value="DUF885 DOMAIN-CONTAINING PROTEIN"/>
    <property type="match status" value="1"/>
</dbReference>
<name>A0AAE3MJE8_9FLAO</name>
<evidence type="ECO:0000313" key="2">
    <source>
        <dbReference type="Proteomes" id="UP001207116"/>
    </source>
</evidence>